<evidence type="ECO:0000259" key="1">
    <source>
        <dbReference type="Pfam" id="PF13304"/>
    </source>
</evidence>
<dbReference type="AlphaFoldDB" id="A0A4R5NK80"/>
<accession>A0A4R5NK80</accession>
<dbReference type="PANTHER" id="PTHR40396">
    <property type="entry name" value="ATPASE-LIKE PROTEIN"/>
    <property type="match status" value="1"/>
</dbReference>
<dbReference type="Proteomes" id="UP000295257">
    <property type="component" value="Unassembled WGS sequence"/>
</dbReference>
<evidence type="ECO:0000313" key="3">
    <source>
        <dbReference type="Proteomes" id="UP000295257"/>
    </source>
</evidence>
<reference evidence="2 3" key="1">
    <citation type="journal article" date="2019" name="Appl. Microbiol. Biotechnol.">
        <title>Uncovering carbohydrate metabolism through a genotype-phenotype association study of 56 lactic acid bacteria genomes.</title>
        <authorList>
            <person name="Buron-Moles G."/>
            <person name="Chailyan A."/>
            <person name="Dolejs I."/>
            <person name="Forster J."/>
            <person name="Miks M.H."/>
        </authorList>
    </citation>
    <scope>NUCLEOTIDE SEQUENCE [LARGE SCALE GENOMIC DNA]</scope>
    <source>
        <strain evidence="2 3">ATCC 29644</strain>
    </source>
</reference>
<dbReference type="GO" id="GO:0005524">
    <property type="term" value="F:ATP binding"/>
    <property type="evidence" value="ECO:0007669"/>
    <property type="project" value="InterPro"/>
</dbReference>
<dbReference type="EMBL" id="PUFN01000001">
    <property type="protein sequence ID" value="TDG75042.1"/>
    <property type="molecule type" value="Genomic_DNA"/>
</dbReference>
<dbReference type="GO" id="GO:0016887">
    <property type="term" value="F:ATP hydrolysis activity"/>
    <property type="evidence" value="ECO:0007669"/>
    <property type="project" value="InterPro"/>
</dbReference>
<feature type="domain" description="ATPase AAA-type core" evidence="1">
    <location>
        <begin position="49"/>
        <end position="351"/>
    </location>
</feature>
<dbReference type="InterPro" id="IPR027417">
    <property type="entry name" value="P-loop_NTPase"/>
</dbReference>
<protein>
    <recommendedName>
        <fullName evidence="1">ATPase AAA-type core domain-containing protein</fullName>
    </recommendedName>
</protein>
<gene>
    <name evidence="2" type="ORF">C5L30_001829</name>
</gene>
<organism evidence="2 3">
    <name type="scientific">Companilactobacillus farciminis</name>
    <dbReference type="NCBI Taxonomy" id="1612"/>
    <lineage>
        <taxon>Bacteria</taxon>
        <taxon>Bacillati</taxon>
        <taxon>Bacillota</taxon>
        <taxon>Bacilli</taxon>
        <taxon>Lactobacillales</taxon>
        <taxon>Lactobacillaceae</taxon>
        <taxon>Companilactobacillus</taxon>
    </lineage>
</organism>
<dbReference type="SUPFAM" id="SSF52540">
    <property type="entry name" value="P-loop containing nucleoside triphosphate hydrolases"/>
    <property type="match status" value="1"/>
</dbReference>
<dbReference type="OrthoDB" id="9809324at2"/>
<dbReference type="Pfam" id="PF13304">
    <property type="entry name" value="AAA_21"/>
    <property type="match status" value="1"/>
</dbReference>
<keyword evidence="3" id="KW-1185">Reference proteome</keyword>
<sequence length="436" mass="50646">MLIDFTMKNFKSFKDETTLSLETGERLSKFRESNTISVGKISLLKNLLIFGPNGSGKSNLLDGLKLMQTMVTQPPQTVNEKLIANNFKLDDKSWKKDVFFEVIFKRGVNIYKYSFAFNKTKITRETLAVLNKNNWKIYFSRENQKFDVKIANFSDVENRTNENRLFIFDAQLNNDKYAIDVFKWFSEDLIFVEDFTENDHISQMAEILKTPKLNNQFLKFLHFADFNINGLEVVEEPLSYFYFLDAIEKPKTRTKQVNRIYTKHKIYDNNGDVIGTKKFRLEEESRGTQKIFMIALAFLNAELNNNGKTILFDEFDDSLHLELSQAMVKIFNSQANQNQFIITTHELQLLDSDVRVDQIYLVQKDFQGKSNLISIFDFKDTKNTTRSGISYMKRYIQGRFGATPIIDSDEMLEALTQIQSGSGEIQDGEVKKGKTF</sequence>
<comment type="caution">
    <text evidence="2">The sequence shown here is derived from an EMBL/GenBank/DDBJ whole genome shotgun (WGS) entry which is preliminary data.</text>
</comment>
<dbReference type="Gene3D" id="3.40.50.300">
    <property type="entry name" value="P-loop containing nucleotide triphosphate hydrolases"/>
    <property type="match status" value="1"/>
</dbReference>
<dbReference type="InterPro" id="IPR003959">
    <property type="entry name" value="ATPase_AAA_core"/>
</dbReference>
<proteinExistence type="predicted"/>
<dbReference type="PANTHER" id="PTHR40396:SF1">
    <property type="entry name" value="ATPASE AAA-TYPE CORE DOMAIN-CONTAINING PROTEIN"/>
    <property type="match status" value="1"/>
</dbReference>
<evidence type="ECO:0000313" key="2">
    <source>
        <dbReference type="EMBL" id="TDG75042.1"/>
    </source>
</evidence>
<name>A0A4R5NK80_9LACO</name>